<dbReference type="AlphaFoldDB" id="A0A9N7TU64"/>
<comment type="caution">
    <text evidence="2">The sequence shown here is derived from an EMBL/GenBank/DDBJ whole genome shotgun (WGS) entry which is preliminary data.</text>
</comment>
<protein>
    <submittedName>
        <fullName evidence="2">Uncharacterized protein</fullName>
    </submittedName>
</protein>
<accession>A0A9N7TU64</accession>
<keyword evidence="3" id="KW-1185">Reference proteome</keyword>
<sequence>MAAAPLSNTQHVEYLVSLAELVWFTNGGKNFLRVVGASADDPPPPCCVSSCSSSSHTFTSRLCSPARPSGPLPLPRPRALPSAARPGGVLVSDGAVGC</sequence>
<evidence type="ECO:0000313" key="3">
    <source>
        <dbReference type="Proteomes" id="UP001153269"/>
    </source>
</evidence>
<name>A0A9N7TU64_PLEPL</name>
<evidence type="ECO:0000313" key="2">
    <source>
        <dbReference type="EMBL" id="CAB1419110.1"/>
    </source>
</evidence>
<feature type="compositionally biased region" description="Pro residues" evidence="1">
    <location>
        <begin position="68"/>
        <end position="78"/>
    </location>
</feature>
<dbReference type="Proteomes" id="UP001153269">
    <property type="component" value="Unassembled WGS sequence"/>
</dbReference>
<proteinExistence type="predicted"/>
<dbReference type="EMBL" id="CADEAL010000366">
    <property type="protein sequence ID" value="CAB1419110.1"/>
    <property type="molecule type" value="Genomic_DNA"/>
</dbReference>
<evidence type="ECO:0000256" key="1">
    <source>
        <dbReference type="SAM" id="MobiDB-lite"/>
    </source>
</evidence>
<organism evidence="2 3">
    <name type="scientific">Pleuronectes platessa</name>
    <name type="common">European plaice</name>
    <dbReference type="NCBI Taxonomy" id="8262"/>
    <lineage>
        <taxon>Eukaryota</taxon>
        <taxon>Metazoa</taxon>
        <taxon>Chordata</taxon>
        <taxon>Craniata</taxon>
        <taxon>Vertebrata</taxon>
        <taxon>Euteleostomi</taxon>
        <taxon>Actinopterygii</taxon>
        <taxon>Neopterygii</taxon>
        <taxon>Teleostei</taxon>
        <taxon>Neoteleostei</taxon>
        <taxon>Acanthomorphata</taxon>
        <taxon>Carangaria</taxon>
        <taxon>Pleuronectiformes</taxon>
        <taxon>Pleuronectoidei</taxon>
        <taxon>Pleuronectidae</taxon>
        <taxon>Pleuronectes</taxon>
    </lineage>
</organism>
<gene>
    <name evidence="2" type="ORF">PLEPLA_LOCUS6938</name>
</gene>
<feature type="region of interest" description="Disordered" evidence="1">
    <location>
        <begin position="65"/>
        <end position="86"/>
    </location>
</feature>
<reference evidence="2" key="1">
    <citation type="submission" date="2020-03" db="EMBL/GenBank/DDBJ databases">
        <authorList>
            <person name="Weist P."/>
        </authorList>
    </citation>
    <scope>NUCLEOTIDE SEQUENCE</scope>
</reference>